<evidence type="ECO:0000313" key="7">
    <source>
        <dbReference type="Proteomes" id="UP000262954"/>
    </source>
</evidence>
<protein>
    <recommendedName>
        <fullName evidence="5">HTH araC/xylS-type domain-containing protein</fullName>
    </recommendedName>
</protein>
<evidence type="ECO:0000256" key="2">
    <source>
        <dbReference type="ARBA" id="ARBA00023125"/>
    </source>
</evidence>
<feature type="transmembrane region" description="Helical" evidence="4">
    <location>
        <begin position="101"/>
        <end position="118"/>
    </location>
</feature>
<dbReference type="Pfam" id="PF12833">
    <property type="entry name" value="HTH_18"/>
    <property type="match status" value="1"/>
</dbReference>
<organism evidence="6 7">
    <name type="scientific">Coprobacter fastidiosus</name>
    <dbReference type="NCBI Taxonomy" id="1099853"/>
    <lineage>
        <taxon>Bacteria</taxon>
        <taxon>Pseudomonadati</taxon>
        <taxon>Bacteroidota</taxon>
        <taxon>Bacteroidia</taxon>
        <taxon>Bacteroidales</taxon>
        <taxon>Barnesiellaceae</taxon>
        <taxon>Coprobacter</taxon>
    </lineage>
</organism>
<comment type="caution">
    <text evidence="6">The sequence shown here is derived from an EMBL/GenBank/DDBJ whole genome shotgun (WGS) entry which is preliminary data.</text>
</comment>
<dbReference type="InterPro" id="IPR018062">
    <property type="entry name" value="HTH_AraC-typ_CS"/>
</dbReference>
<gene>
    <name evidence="6" type="ORF">DDY73_07635</name>
</gene>
<accession>A0A316R6X5</accession>
<evidence type="ECO:0000313" key="6">
    <source>
        <dbReference type="EMBL" id="HBJ08864.1"/>
    </source>
</evidence>
<keyword evidence="2" id="KW-0238">DNA-binding</keyword>
<feature type="transmembrane region" description="Helical" evidence="4">
    <location>
        <begin position="39"/>
        <end position="58"/>
    </location>
</feature>
<dbReference type="PROSITE" id="PS01124">
    <property type="entry name" value="HTH_ARAC_FAMILY_2"/>
    <property type="match status" value="1"/>
</dbReference>
<dbReference type="AlphaFoldDB" id="A0A316R6X5"/>
<dbReference type="PROSITE" id="PS00041">
    <property type="entry name" value="HTH_ARAC_FAMILY_1"/>
    <property type="match status" value="1"/>
</dbReference>
<dbReference type="InterPro" id="IPR009057">
    <property type="entry name" value="Homeodomain-like_sf"/>
</dbReference>
<keyword evidence="1" id="KW-0805">Transcription regulation</keyword>
<dbReference type="GO" id="GO:0043565">
    <property type="term" value="F:sequence-specific DNA binding"/>
    <property type="evidence" value="ECO:0007669"/>
    <property type="project" value="InterPro"/>
</dbReference>
<dbReference type="SUPFAM" id="SSF46689">
    <property type="entry name" value="Homeodomain-like"/>
    <property type="match status" value="1"/>
</dbReference>
<dbReference type="EMBL" id="DNWC01000096">
    <property type="protein sequence ID" value="HBJ08864.1"/>
    <property type="molecule type" value="Genomic_DNA"/>
</dbReference>
<sequence>MNPFYENLAHFIHGAAFMFFILASIQLYPLRHRSNMMRLLFCSMIFLAFLEFKDMGFLIKGVWYNPYITSITMSTDMLYVPLMALFFFEVISPGWVTLRRIIGMSMPSVLFIVAYIIYPSSVIFKAAMLYALVFGTIITVIVFMASSRRDNYIKNNFSDIENLSISWVRKAITALYICLVLWTILLWEENWLSDAAYYAISIIVWTYIYRLSQKHSVIEMPSTSGLFMPKPEQKGSHEIQNFPFKKLQEYMENERMFLNPKLTLTEVATAIGTNRTYLSEYLNNDLDTTFYEYVNGFRIKEACALLSSDERRTLMEIAELSGFNSLSTFNRAFVKSIGETPARYLKKRQIKC</sequence>
<evidence type="ECO:0000256" key="3">
    <source>
        <dbReference type="ARBA" id="ARBA00023163"/>
    </source>
</evidence>
<feature type="transmembrane region" description="Helical" evidence="4">
    <location>
        <begin position="12"/>
        <end position="30"/>
    </location>
</feature>
<evidence type="ECO:0000256" key="1">
    <source>
        <dbReference type="ARBA" id="ARBA00023015"/>
    </source>
</evidence>
<dbReference type="Gene3D" id="1.10.10.60">
    <property type="entry name" value="Homeodomain-like"/>
    <property type="match status" value="2"/>
</dbReference>
<dbReference type="SMART" id="SM00342">
    <property type="entry name" value="HTH_ARAC"/>
    <property type="match status" value="1"/>
</dbReference>
<keyword evidence="4" id="KW-0812">Transmembrane</keyword>
<feature type="domain" description="HTH araC/xylS-type" evidence="5">
    <location>
        <begin position="245"/>
        <end position="347"/>
    </location>
</feature>
<feature type="transmembrane region" description="Helical" evidence="4">
    <location>
        <begin position="167"/>
        <end position="185"/>
    </location>
</feature>
<keyword evidence="4" id="KW-1133">Transmembrane helix</keyword>
<name>A0A316R6X5_9BACT</name>
<proteinExistence type="predicted"/>
<evidence type="ECO:0000256" key="4">
    <source>
        <dbReference type="SAM" id="Phobius"/>
    </source>
</evidence>
<keyword evidence="4" id="KW-0472">Membrane</keyword>
<dbReference type="InterPro" id="IPR018060">
    <property type="entry name" value="HTH_AraC"/>
</dbReference>
<dbReference type="GO" id="GO:0003700">
    <property type="term" value="F:DNA-binding transcription factor activity"/>
    <property type="evidence" value="ECO:0007669"/>
    <property type="project" value="InterPro"/>
</dbReference>
<dbReference type="RefSeq" id="WP_297302760.1">
    <property type="nucleotide sequence ID" value="NZ_CAUAJF010000001.1"/>
</dbReference>
<reference evidence="6 7" key="1">
    <citation type="journal article" date="2018" name="Nat. Biotechnol.">
        <title>A standardized bacterial taxonomy based on genome phylogeny substantially revises the tree of life.</title>
        <authorList>
            <person name="Parks D.H."/>
            <person name="Chuvochina M."/>
            <person name="Waite D.W."/>
            <person name="Rinke C."/>
            <person name="Skarshewski A."/>
            <person name="Chaumeil P.A."/>
            <person name="Hugenholtz P."/>
        </authorList>
    </citation>
    <scope>NUCLEOTIDE SEQUENCE [LARGE SCALE GENOMIC DNA]</scope>
    <source>
        <strain evidence="6">UBA11482</strain>
    </source>
</reference>
<dbReference type="PANTHER" id="PTHR43280">
    <property type="entry name" value="ARAC-FAMILY TRANSCRIPTIONAL REGULATOR"/>
    <property type="match status" value="1"/>
</dbReference>
<dbReference type="PANTHER" id="PTHR43280:SF2">
    <property type="entry name" value="HTH-TYPE TRANSCRIPTIONAL REGULATOR EXSA"/>
    <property type="match status" value="1"/>
</dbReference>
<feature type="transmembrane region" description="Helical" evidence="4">
    <location>
        <begin position="124"/>
        <end position="146"/>
    </location>
</feature>
<feature type="transmembrane region" description="Helical" evidence="4">
    <location>
        <begin position="191"/>
        <end position="209"/>
    </location>
</feature>
<evidence type="ECO:0000259" key="5">
    <source>
        <dbReference type="PROSITE" id="PS01124"/>
    </source>
</evidence>
<keyword evidence="3" id="KW-0804">Transcription</keyword>
<feature type="transmembrane region" description="Helical" evidence="4">
    <location>
        <begin position="78"/>
        <end position="96"/>
    </location>
</feature>
<dbReference type="Proteomes" id="UP000262954">
    <property type="component" value="Unassembled WGS sequence"/>
</dbReference>